<feature type="region of interest" description="Disordered" evidence="1">
    <location>
        <begin position="1"/>
        <end position="31"/>
    </location>
</feature>
<keyword evidence="3" id="KW-1185">Reference proteome</keyword>
<reference evidence="2 3" key="1">
    <citation type="submission" date="2024-09" db="EMBL/GenBank/DDBJ databases">
        <authorList>
            <person name="Sun Q."/>
            <person name="Mori K."/>
        </authorList>
    </citation>
    <scope>NUCLEOTIDE SEQUENCE [LARGE SCALE GENOMIC DNA]</scope>
    <source>
        <strain evidence="2 3">CCM 7609</strain>
    </source>
</reference>
<gene>
    <name evidence="2" type="ORF">ACFFX0_10825</name>
</gene>
<comment type="caution">
    <text evidence="2">The sequence shown here is derived from an EMBL/GenBank/DDBJ whole genome shotgun (WGS) entry which is preliminary data.</text>
</comment>
<organism evidence="2 3">
    <name type="scientific">Citricoccus parietis</name>
    <dbReference type="NCBI Taxonomy" id="592307"/>
    <lineage>
        <taxon>Bacteria</taxon>
        <taxon>Bacillati</taxon>
        <taxon>Actinomycetota</taxon>
        <taxon>Actinomycetes</taxon>
        <taxon>Micrococcales</taxon>
        <taxon>Micrococcaceae</taxon>
        <taxon>Citricoccus</taxon>
    </lineage>
</organism>
<dbReference type="Proteomes" id="UP001589575">
    <property type="component" value="Unassembled WGS sequence"/>
</dbReference>
<name>A0ABV5FYB3_9MICC</name>
<sequence>MPRFGSPALASRGCRLPRSPAGPRRDSGRNPWIPAVLLFGPDGPGHPVVLRPT</sequence>
<accession>A0ABV5FYB3</accession>
<evidence type="ECO:0000313" key="3">
    <source>
        <dbReference type="Proteomes" id="UP001589575"/>
    </source>
</evidence>
<dbReference type="EMBL" id="JBHMFI010000001">
    <property type="protein sequence ID" value="MFB9071667.1"/>
    <property type="molecule type" value="Genomic_DNA"/>
</dbReference>
<protein>
    <submittedName>
        <fullName evidence="2">Uncharacterized protein</fullName>
    </submittedName>
</protein>
<evidence type="ECO:0000313" key="2">
    <source>
        <dbReference type="EMBL" id="MFB9071667.1"/>
    </source>
</evidence>
<proteinExistence type="predicted"/>
<evidence type="ECO:0000256" key="1">
    <source>
        <dbReference type="SAM" id="MobiDB-lite"/>
    </source>
</evidence>